<protein>
    <submittedName>
        <fullName evidence="6">Uncharacterized protein</fullName>
    </submittedName>
</protein>
<feature type="transmembrane region" description="Helical" evidence="5">
    <location>
        <begin position="15"/>
        <end position="34"/>
    </location>
</feature>
<evidence type="ECO:0000256" key="2">
    <source>
        <dbReference type="ARBA" id="ARBA00022692"/>
    </source>
</evidence>
<evidence type="ECO:0000256" key="1">
    <source>
        <dbReference type="ARBA" id="ARBA00004141"/>
    </source>
</evidence>
<keyword evidence="7" id="KW-1185">Reference proteome</keyword>
<feature type="transmembrane region" description="Helical" evidence="5">
    <location>
        <begin position="115"/>
        <end position="140"/>
    </location>
</feature>
<evidence type="ECO:0000256" key="4">
    <source>
        <dbReference type="ARBA" id="ARBA00023136"/>
    </source>
</evidence>
<dbReference type="Pfam" id="PF04479">
    <property type="entry name" value="RTA1"/>
    <property type="match status" value="1"/>
</dbReference>
<reference evidence="6" key="1">
    <citation type="journal article" date="2023" name="IMA Fungus">
        <title>Comparative genomic study of the Penicillium genus elucidates a diverse pangenome and 15 lateral gene transfer events.</title>
        <authorList>
            <person name="Petersen C."/>
            <person name="Sorensen T."/>
            <person name="Nielsen M.R."/>
            <person name="Sondergaard T.E."/>
            <person name="Sorensen J.L."/>
            <person name="Fitzpatrick D.A."/>
            <person name="Frisvad J.C."/>
            <person name="Nielsen K.L."/>
        </authorList>
    </citation>
    <scope>NUCLEOTIDE SEQUENCE</scope>
    <source>
        <strain evidence="6">IBT 17514</strain>
    </source>
</reference>
<keyword evidence="2 5" id="KW-0812">Transmembrane</keyword>
<name>A0AAD6HRV2_9EURO</name>
<dbReference type="InterPro" id="IPR007568">
    <property type="entry name" value="RTA1"/>
</dbReference>
<gene>
    <name evidence="6" type="ORF">N7493_004257</name>
</gene>
<accession>A0AAD6HRV2</accession>
<comment type="subcellular location">
    <subcellularLocation>
        <location evidence="1">Membrane</location>
        <topology evidence="1">Multi-pass membrane protein</topology>
    </subcellularLocation>
</comment>
<dbReference type="Proteomes" id="UP001215712">
    <property type="component" value="Unassembled WGS sequence"/>
</dbReference>
<dbReference type="PANTHER" id="PTHR31465">
    <property type="entry name" value="PROTEIN RTA1-RELATED"/>
    <property type="match status" value="1"/>
</dbReference>
<evidence type="ECO:0000256" key="3">
    <source>
        <dbReference type="ARBA" id="ARBA00022989"/>
    </source>
</evidence>
<sequence>MASDNLYDYYLPSKIAAIVFAAIFAILTIAHLWRIIATRQWFGMAIVVGGLFEIVALIARIISNKHPNESVPFIIQYVLILLAPILYTASVYMFLGRLIHVSGHPELSFIRINWITKIFVVGDILCFLIQAFGGVSIANLTNSDKSASYIAHRMNIASNVILGGLALQVVFFVIFALCAIIFHIRVSKRGVAETVDPSLRINMMLISLYIASLLVTGRNIYRVVEYKTGSHGYLQEHEWPTYGLDVGLMALLMCFTLFWYIADTKARLKGSKYAAVHDGDKIWSDDMHSENYPLASGGVTHVPYGNPQDTTYDGGYGRYYGVEHGYRAN</sequence>
<evidence type="ECO:0000256" key="5">
    <source>
        <dbReference type="SAM" id="Phobius"/>
    </source>
</evidence>
<feature type="transmembrane region" description="Helical" evidence="5">
    <location>
        <begin position="74"/>
        <end position="95"/>
    </location>
</feature>
<organism evidence="6 7">
    <name type="scientific">Penicillium malachiteum</name>
    <dbReference type="NCBI Taxonomy" id="1324776"/>
    <lineage>
        <taxon>Eukaryota</taxon>
        <taxon>Fungi</taxon>
        <taxon>Dikarya</taxon>
        <taxon>Ascomycota</taxon>
        <taxon>Pezizomycotina</taxon>
        <taxon>Eurotiomycetes</taxon>
        <taxon>Eurotiomycetidae</taxon>
        <taxon>Eurotiales</taxon>
        <taxon>Aspergillaceae</taxon>
        <taxon>Penicillium</taxon>
    </lineage>
</organism>
<evidence type="ECO:0000313" key="7">
    <source>
        <dbReference type="Proteomes" id="UP001215712"/>
    </source>
</evidence>
<dbReference type="GO" id="GO:0016020">
    <property type="term" value="C:membrane"/>
    <property type="evidence" value="ECO:0007669"/>
    <property type="project" value="UniProtKB-SubCell"/>
</dbReference>
<feature type="transmembrane region" description="Helical" evidence="5">
    <location>
        <begin position="160"/>
        <end position="182"/>
    </location>
</feature>
<comment type="caution">
    <text evidence="6">The sequence shown here is derived from an EMBL/GenBank/DDBJ whole genome shotgun (WGS) entry which is preliminary data.</text>
</comment>
<dbReference type="PANTHER" id="PTHR31465:SF1">
    <property type="entry name" value="PROTEIN RTA1-RELATED"/>
    <property type="match status" value="1"/>
</dbReference>
<proteinExistence type="predicted"/>
<evidence type="ECO:0000313" key="6">
    <source>
        <dbReference type="EMBL" id="KAJ5732776.1"/>
    </source>
</evidence>
<keyword evidence="3 5" id="KW-1133">Transmembrane helix</keyword>
<keyword evidence="4 5" id="KW-0472">Membrane</keyword>
<feature type="transmembrane region" description="Helical" evidence="5">
    <location>
        <begin position="203"/>
        <end position="221"/>
    </location>
</feature>
<reference evidence="6" key="2">
    <citation type="submission" date="2023-01" db="EMBL/GenBank/DDBJ databases">
        <authorList>
            <person name="Petersen C."/>
        </authorList>
    </citation>
    <scope>NUCLEOTIDE SEQUENCE</scope>
    <source>
        <strain evidence="6">IBT 17514</strain>
    </source>
</reference>
<dbReference type="EMBL" id="JAQJAN010000004">
    <property type="protein sequence ID" value="KAJ5732776.1"/>
    <property type="molecule type" value="Genomic_DNA"/>
</dbReference>
<dbReference type="AlphaFoldDB" id="A0AAD6HRV2"/>
<feature type="transmembrane region" description="Helical" evidence="5">
    <location>
        <begin position="241"/>
        <end position="262"/>
    </location>
</feature>
<feature type="transmembrane region" description="Helical" evidence="5">
    <location>
        <begin position="41"/>
        <end position="62"/>
    </location>
</feature>